<sequence length="74" mass="8530">MLVTTDRRYAFRLDKRCVLITCAVPSRAKVERGVERAWDDIRAAMRTVEIDPAHWEASYFGLFTDAQAFADFMA</sequence>
<keyword evidence="2" id="KW-1185">Reference proteome</keyword>
<comment type="caution">
    <text evidence="1">The sequence shown here is derived from an EMBL/GenBank/DDBJ whole genome shotgun (WGS) entry which is preliminary data.</text>
</comment>
<protein>
    <submittedName>
        <fullName evidence="1">Uncharacterized protein</fullName>
    </submittedName>
</protein>
<dbReference type="EMBL" id="JAVRHS010000013">
    <property type="protein sequence ID" value="MDT0576951.1"/>
    <property type="molecule type" value="Genomic_DNA"/>
</dbReference>
<dbReference type="RefSeq" id="WP_311341537.1">
    <property type="nucleotide sequence ID" value="NZ_JAVRHS010000013.1"/>
</dbReference>
<proteinExistence type="predicted"/>
<reference evidence="1 2" key="1">
    <citation type="submission" date="2023-09" db="EMBL/GenBank/DDBJ databases">
        <authorList>
            <person name="Rey-Velasco X."/>
        </authorList>
    </citation>
    <scope>NUCLEOTIDE SEQUENCE [LARGE SCALE GENOMIC DNA]</scope>
    <source>
        <strain evidence="1 2">F390</strain>
    </source>
</reference>
<name>A0ABU2ZL54_9SPHN</name>
<evidence type="ECO:0000313" key="1">
    <source>
        <dbReference type="EMBL" id="MDT0576951.1"/>
    </source>
</evidence>
<gene>
    <name evidence="1" type="ORF">RM533_12305</name>
</gene>
<evidence type="ECO:0000313" key="2">
    <source>
        <dbReference type="Proteomes" id="UP001259803"/>
    </source>
</evidence>
<dbReference type="Proteomes" id="UP001259803">
    <property type="component" value="Unassembled WGS sequence"/>
</dbReference>
<organism evidence="1 2">
    <name type="scientific">Croceicoccus esteveae</name>
    <dbReference type="NCBI Taxonomy" id="3075597"/>
    <lineage>
        <taxon>Bacteria</taxon>
        <taxon>Pseudomonadati</taxon>
        <taxon>Pseudomonadota</taxon>
        <taxon>Alphaproteobacteria</taxon>
        <taxon>Sphingomonadales</taxon>
        <taxon>Erythrobacteraceae</taxon>
        <taxon>Croceicoccus</taxon>
    </lineage>
</organism>
<accession>A0ABU2ZL54</accession>